<dbReference type="EC" id="1.11.1.7" evidence="4 19"/>
<dbReference type="AlphaFoldDB" id="A0AAD5ZKT8"/>
<feature type="domain" description="Plant heme peroxidase family profile" evidence="20">
    <location>
        <begin position="21"/>
        <end position="319"/>
    </location>
</feature>
<evidence type="ECO:0000313" key="21">
    <source>
        <dbReference type="EMBL" id="KAJ3699709.1"/>
    </source>
</evidence>
<evidence type="ECO:0000256" key="10">
    <source>
        <dbReference type="ARBA" id="ARBA00023004"/>
    </source>
</evidence>
<dbReference type="GO" id="GO:0006979">
    <property type="term" value="P:response to oxidative stress"/>
    <property type="evidence" value="ECO:0007669"/>
    <property type="project" value="UniProtKB-UniRule"/>
</dbReference>
<evidence type="ECO:0000256" key="2">
    <source>
        <dbReference type="ARBA" id="ARBA00002322"/>
    </source>
</evidence>
<feature type="binding site" evidence="16">
    <location>
        <position position="63"/>
    </location>
    <ligand>
        <name>Ca(2+)</name>
        <dbReference type="ChEBI" id="CHEBI:29108"/>
        <label>1</label>
    </ligand>
</feature>
<feature type="chain" id="PRO_5041781393" description="Peroxidase" evidence="19">
    <location>
        <begin position="22"/>
        <end position="320"/>
    </location>
</feature>
<dbReference type="InterPro" id="IPR019793">
    <property type="entry name" value="Peroxidases_heam-ligand_BS"/>
</dbReference>
<evidence type="ECO:0000256" key="14">
    <source>
        <dbReference type="PIRSR" id="PIRSR600823-1"/>
    </source>
</evidence>
<feature type="signal peptide" evidence="19">
    <location>
        <begin position="1"/>
        <end position="21"/>
    </location>
</feature>
<name>A0AAD5ZKT8_9POAL</name>
<dbReference type="PANTHER" id="PTHR31517">
    <property type="match status" value="1"/>
</dbReference>
<feature type="binding site" evidence="16">
    <location>
        <position position="85"/>
    </location>
    <ligand>
        <name>Ca(2+)</name>
        <dbReference type="ChEBI" id="CHEBI:29108"/>
        <label>1</label>
    </ligand>
</feature>
<evidence type="ECO:0000256" key="11">
    <source>
        <dbReference type="ARBA" id="ARBA00023157"/>
    </source>
</evidence>
<keyword evidence="10 16" id="KW-0408">Iron</keyword>
<comment type="subcellular location">
    <subcellularLocation>
        <location evidence="19">Secreted</location>
    </subcellularLocation>
</comment>
<feature type="site" description="Transition state stabilizer" evidence="17">
    <location>
        <position position="58"/>
    </location>
</feature>
<accession>A0AAD5ZKT8</accession>
<evidence type="ECO:0000256" key="6">
    <source>
        <dbReference type="ARBA" id="ARBA00022617"/>
    </source>
</evidence>
<comment type="cofactor">
    <cofactor evidence="16 19">
        <name>Ca(2+)</name>
        <dbReference type="ChEBI" id="CHEBI:29108"/>
    </cofactor>
    <text evidence="16 19">Binds 2 calcium ions per subunit.</text>
</comment>
<dbReference type="Gene3D" id="1.10.420.10">
    <property type="entry name" value="Peroxidase, domain 2"/>
    <property type="match status" value="1"/>
</dbReference>
<sequence length="320" mass="35520">MKNKAFLFSFLFLCLTVQSNSLSLDYYKHTCPEAENIIKFAIARALEDYPGIGAGIIRLLFHDCFVRGCDGSVLLDPSPKNPKPERSAPTNIGLRGFEIIDEAKRLVEVFCPGVVSCADILAYSARDAAELLNGIRYNVSGGRLDGKVSSADEAEENLPPHTFNLKQLKHLFVKKKNMTTEDLVVLSGAHTIGRSHCSSISSRLYPSIDPTLDATFAKKTLSPQCPPYAKKDGVVHLDHLSPDTLDSDYYKNVLDRTVVFFSDWSLLTSNETKKLVVEYATTPGDWEKDFAESMAKLSELDVITDPTKGEIRKNCRAVNY</sequence>
<keyword evidence="22" id="KW-1185">Reference proteome</keyword>
<dbReference type="GO" id="GO:0005576">
    <property type="term" value="C:extracellular region"/>
    <property type="evidence" value="ECO:0007669"/>
    <property type="project" value="UniProtKB-SubCell"/>
</dbReference>
<keyword evidence="12" id="KW-0325">Glycoprotein</keyword>
<dbReference type="Gene3D" id="1.10.520.10">
    <property type="match status" value="1"/>
</dbReference>
<proteinExistence type="inferred from homology"/>
<feature type="binding site" description="axial binding residue" evidence="16">
    <location>
        <position position="190"/>
    </location>
    <ligand>
        <name>heme b</name>
        <dbReference type="ChEBI" id="CHEBI:60344"/>
    </ligand>
    <ligandPart>
        <name>Fe</name>
        <dbReference type="ChEBI" id="CHEBI:18248"/>
    </ligandPart>
</feature>
<feature type="binding site" evidence="16">
    <location>
        <position position="66"/>
    </location>
    <ligand>
        <name>Ca(2+)</name>
        <dbReference type="ChEBI" id="CHEBI:29108"/>
        <label>1</label>
    </ligand>
</feature>
<evidence type="ECO:0000256" key="18">
    <source>
        <dbReference type="PIRSR" id="PIRSR600823-5"/>
    </source>
</evidence>
<evidence type="ECO:0000256" key="16">
    <source>
        <dbReference type="PIRSR" id="PIRSR600823-3"/>
    </source>
</evidence>
<dbReference type="PROSITE" id="PS00435">
    <property type="entry name" value="PEROXIDASE_1"/>
    <property type="match status" value="1"/>
</dbReference>
<feature type="binding site" evidence="16">
    <location>
        <position position="238"/>
    </location>
    <ligand>
        <name>Ca(2+)</name>
        <dbReference type="ChEBI" id="CHEBI:29108"/>
        <label>2</label>
    </ligand>
</feature>
<dbReference type="Pfam" id="PF00141">
    <property type="entry name" value="peroxidase"/>
    <property type="match status" value="1"/>
</dbReference>
<dbReference type="FunFam" id="1.10.520.10:FF:000008">
    <property type="entry name" value="Peroxidase"/>
    <property type="match status" value="1"/>
</dbReference>
<dbReference type="PROSITE" id="PS00436">
    <property type="entry name" value="PEROXIDASE_2"/>
    <property type="match status" value="1"/>
</dbReference>
<feature type="binding site" evidence="16">
    <location>
        <position position="72"/>
    </location>
    <ligand>
        <name>Ca(2+)</name>
        <dbReference type="ChEBI" id="CHEBI:29108"/>
        <label>1</label>
    </ligand>
</feature>
<comment type="caution">
    <text evidence="21">The sequence shown here is derived from an EMBL/GenBank/DDBJ whole genome shotgun (WGS) entry which is preliminary data.</text>
</comment>
<evidence type="ECO:0000256" key="7">
    <source>
        <dbReference type="ARBA" id="ARBA00022723"/>
    </source>
</evidence>
<evidence type="ECO:0000256" key="15">
    <source>
        <dbReference type="PIRSR" id="PIRSR600823-2"/>
    </source>
</evidence>
<dbReference type="PROSITE" id="PS50873">
    <property type="entry name" value="PEROXIDASE_4"/>
    <property type="match status" value="1"/>
</dbReference>
<dbReference type="GO" id="GO:0020037">
    <property type="term" value="F:heme binding"/>
    <property type="evidence" value="ECO:0007669"/>
    <property type="project" value="UniProtKB-UniRule"/>
</dbReference>
<feature type="binding site" evidence="16">
    <location>
        <position position="70"/>
    </location>
    <ligand>
        <name>Ca(2+)</name>
        <dbReference type="ChEBI" id="CHEBI:29108"/>
        <label>1</label>
    </ligand>
</feature>
<comment type="function">
    <text evidence="2">Removal of H(2)O(2), oxidation of toxic reductants, biosynthesis and degradation of lignin, suberization, auxin catabolism, response to environmental stresses such as wounding, pathogen attack and oxidative stress. These functions might be dependent on each isozyme/isoform in each plant tissue.</text>
</comment>
<keyword evidence="5 19" id="KW-0575">Peroxidase</keyword>
<keyword evidence="9 19" id="KW-0560">Oxidoreductase</keyword>
<comment type="catalytic activity">
    <reaction evidence="1 19">
        <text>2 a phenolic donor + H2O2 = 2 a phenolic radical donor + 2 H2O</text>
        <dbReference type="Rhea" id="RHEA:56136"/>
        <dbReference type="ChEBI" id="CHEBI:15377"/>
        <dbReference type="ChEBI" id="CHEBI:16240"/>
        <dbReference type="ChEBI" id="CHEBI:139520"/>
        <dbReference type="ChEBI" id="CHEBI:139521"/>
        <dbReference type="EC" id="1.11.1.7"/>
    </reaction>
</comment>
<keyword evidence="19" id="KW-0964">Secreted</keyword>
<keyword evidence="11 18" id="KW-1015">Disulfide bond</keyword>
<evidence type="ECO:0000256" key="1">
    <source>
        <dbReference type="ARBA" id="ARBA00000189"/>
    </source>
</evidence>
<evidence type="ECO:0000313" key="22">
    <source>
        <dbReference type="Proteomes" id="UP001210211"/>
    </source>
</evidence>
<comment type="cofactor">
    <cofactor evidence="16 19">
        <name>heme b</name>
        <dbReference type="ChEBI" id="CHEBI:60344"/>
    </cofactor>
    <text evidence="16 19">Binds 1 heme b (iron(II)-protoporphyrin IX) group per subunit.</text>
</comment>
<dbReference type="GO" id="GO:0046872">
    <property type="term" value="F:metal ion binding"/>
    <property type="evidence" value="ECO:0007669"/>
    <property type="project" value="UniProtKB-UniRule"/>
</dbReference>
<dbReference type="SUPFAM" id="SSF48113">
    <property type="entry name" value="Heme-dependent peroxidases"/>
    <property type="match status" value="1"/>
</dbReference>
<feature type="binding site" evidence="15">
    <location>
        <position position="159"/>
    </location>
    <ligand>
        <name>substrate</name>
    </ligand>
</feature>
<reference evidence="21 22" key="1">
    <citation type="journal article" date="2022" name="Cell">
        <title>Repeat-based holocentromeres influence genome architecture and karyotype evolution.</title>
        <authorList>
            <person name="Hofstatter P.G."/>
            <person name="Thangavel G."/>
            <person name="Lux T."/>
            <person name="Neumann P."/>
            <person name="Vondrak T."/>
            <person name="Novak P."/>
            <person name="Zhang M."/>
            <person name="Costa L."/>
            <person name="Castellani M."/>
            <person name="Scott A."/>
            <person name="Toegelov H."/>
            <person name="Fuchs J."/>
            <person name="Mata-Sucre Y."/>
            <person name="Dias Y."/>
            <person name="Vanzela A.L.L."/>
            <person name="Huettel B."/>
            <person name="Almeida C.C.S."/>
            <person name="Simkova H."/>
            <person name="Souza G."/>
            <person name="Pedrosa-Harand A."/>
            <person name="Macas J."/>
            <person name="Mayer K.F.X."/>
            <person name="Houben A."/>
            <person name="Marques A."/>
        </authorList>
    </citation>
    <scope>NUCLEOTIDE SEQUENCE [LARGE SCALE GENOMIC DNA]</scope>
    <source>
        <strain evidence="21">RhyTen1mFocal</strain>
    </source>
</reference>
<keyword evidence="19" id="KW-0732">Signal</keyword>
<evidence type="ECO:0000256" key="9">
    <source>
        <dbReference type="ARBA" id="ARBA00023002"/>
    </source>
</evidence>
<evidence type="ECO:0000259" key="20">
    <source>
        <dbReference type="PROSITE" id="PS50873"/>
    </source>
</evidence>
<dbReference type="CDD" id="cd00693">
    <property type="entry name" value="secretory_peroxidase"/>
    <property type="match status" value="1"/>
</dbReference>
<evidence type="ECO:0000256" key="8">
    <source>
        <dbReference type="ARBA" id="ARBA00022837"/>
    </source>
</evidence>
<evidence type="ECO:0000256" key="4">
    <source>
        <dbReference type="ARBA" id="ARBA00012313"/>
    </source>
</evidence>
<feature type="binding site" evidence="16">
    <location>
        <position position="246"/>
    </location>
    <ligand>
        <name>Ca(2+)</name>
        <dbReference type="ChEBI" id="CHEBI:29108"/>
        <label>2</label>
    </ligand>
</feature>
<evidence type="ECO:0000256" key="19">
    <source>
        <dbReference type="RuleBase" id="RU362060"/>
    </source>
</evidence>
<comment type="similarity">
    <text evidence="3">Belongs to the peroxidase family. Ascorbate peroxidase subfamily.</text>
</comment>
<dbReference type="FunFam" id="1.10.420.10:FF:000006">
    <property type="entry name" value="Peroxidase"/>
    <property type="match status" value="1"/>
</dbReference>
<evidence type="ECO:0000256" key="17">
    <source>
        <dbReference type="PIRSR" id="PIRSR600823-4"/>
    </source>
</evidence>
<dbReference type="PRINTS" id="PR00461">
    <property type="entry name" value="PLPEROXIDASE"/>
</dbReference>
<gene>
    <name evidence="21" type="ORF">LUZ61_003414</name>
</gene>
<keyword evidence="7 16" id="KW-0479">Metal-binding</keyword>
<feature type="binding site" evidence="16">
    <location>
        <position position="68"/>
    </location>
    <ligand>
        <name>Ca(2+)</name>
        <dbReference type="ChEBI" id="CHEBI:29108"/>
        <label>1</label>
    </ligand>
</feature>
<feature type="disulfide bond" evidence="18">
    <location>
        <begin position="31"/>
        <end position="111"/>
    </location>
</feature>
<comment type="similarity">
    <text evidence="19">Belongs to the peroxidase family. Classical plant (class III) peroxidase subfamily.</text>
</comment>
<evidence type="ECO:0000256" key="12">
    <source>
        <dbReference type="ARBA" id="ARBA00023180"/>
    </source>
</evidence>
<keyword evidence="6 19" id="KW-0349">Heme</keyword>
<evidence type="ECO:0000256" key="13">
    <source>
        <dbReference type="ARBA" id="ARBA00023324"/>
    </source>
</evidence>
<feature type="active site" description="Proton acceptor" evidence="14">
    <location>
        <position position="62"/>
    </location>
</feature>
<dbReference type="InterPro" id="IPR019794">
    <property type="entry name" value="Peroxidases_AS"/>
</dbReference>
<organism evidence="21 22">
    <name type="scientific">Rhynchospora tenuis</name>
    <dbReference type="NCBI Taxonomy" id="198213"/>
    <lineage>
        <taxon>Eukaryota</taxon>
        <taxon>Viridiplantae</taxon>
        <taxon>Streptophyta</taxon>
        <taxon>Embryophyta</taxon>
        <taxon>Tracheophyta</taxon>
        <taxon>Spermatophyta</taxon>
        <taxon>Magnoliopsida</taxon>
        <taxon>Liliopsida</taxon>
        <taxon>Poales</taxon>
        <taxon>Cyperaceae</taxon>
        <taxon>Cyperoideae</taxon>
        <taxon>Rhynchosporeae</taxon>
        <taxon>Rhynchospora</taxon>
    </lineage>
</organism>
<dbReference type="InterPro" id="IPR002016">
    <property type="entry name" value="Haem_peroxidase"/>
</dbReference>
<dbReference type="InterPro" id="IPR033905">
    <property type="entry name" value="Secretory_peroxidase"/>
</dbReference>
<feature type="disulfide bond" evidence="18">
    <location>
        <begin position="64"/>
        <end position="69"/>
    </location>
</feature>
<dbReference type="PANTHER" id="PTHR31517:SF84">
    <property type="entry name" value="PEROXIDASE"/>
    <property type="match status" value="1"/>
</dbReference>
<feature type="disulfide bond" evidence="18">
    <location>
        <begin position="117"/>
        <end position="315"/>
    </location>
</feature>
<dbReference type="GO" id="GO:0140825">
    <property type="term" value="F:lactoperoxidase activity"/>
    <property type="evidence" value="ECO:0007669"/>
    <property type="project" value="UniProtKB-EC"/>
</dbReference>
<dbReference type="InterPro" id="IPR010255">
    <property type="entry name" value="Haem_peroxidase_sf"/>
</dbReference>
<keyword evidence="8 16" id="KW-0106">Calcium</keyword>
<protein>
    <recommendedName>
        <fullName evidence="4 19">Peroxidase</fullName>
        <ecNumber evidence="4 19">1.11.1.7</ecNumber>
    </recommendedName>
</protein>
<dbReference type="EMBL" id="JAMRDG010000001">
    <property type="protein sequence ID" value="KAJ3699709.1"/>
    <property type="molecule type" value="Genomic_DNA"/>
</dbReference>
<dbReference type="InterPro" id="IPR000823">
    <property type="entry name" value="Peroxidase_pln"/>
</dbReference>
<dbReference type="GO" id="GO:0042744">
    <property type="term" value="P:hydrogen peroxide catabolic process"/>
    <property type="evidence" value="ECO:0007669"/>
    <property type="project" value="UniProtKB-KW"/>
</dbReference>
<dbReference type="PRINTS" id="PR00458">
    <property type="entry name" value="PEROXIDASE"/>
</dbReference>
<feature type="binding site" evidence="16">
    <location>
        <position position="191"/>
    </location>
    <ligand>
        <name>Ca(2+)</name>
        <dbReference type="ChEBI" id="CHEBI:29108"/>
        <label>2</label>
    </ligand>
</feature>
<dbReference type="Proteomes" id="UP001210211">
    <property type="component" value="Unassembled WGS sequence"/>
</dbReference>
<evidence type="ECO:0000256" key="3">
    <source>
        <dbReference type="ARBA" id="ARBA00006873"/>
    </source>
</evidence>
<evidence type="ECO:0000256" key="5">
    <source>
        <dbReference type="ARBA" id="ARBA00022559"/>
    </source>
</evidence>
<feature type="disulfide bond" evidence="18">
    <location>
        <begin position="197"/>
        <end position="225"/>
    </location>
</feature>
<keyword evidence="13 19" id="KW-0376">Hydrogen peroxide</keyword>